<accession>A0A8H4B9W8</accession>
<keyword evidence="2" id="KW-0926">Vacuole</keyword>
<evidence type="ECO:0000259" key="7">
    <source>
        <dbReference type="PROSITE" id="PS51382"/>
    </source>
</evidence>
<gene>
    <name evidence="8" type="ORF">FB192DRAFT_1476380</name>
</gene>
<dbReference type="PANTHER" id="PTHR46140">
    <property type="entry name" value="VACUOLAR TRANSPORTER CHAPERONE 1-RELATED"/>
    <property type="match status" value="1"/>
</dbReference>
<dbReference type="PROSITE" id="PS51382">
    <property type="entry name" value="SPX"/>
    <property type="match status" value="1"/>
</dbReference>
<dbReference type="EMBL" id="JAAECE010000008">
    <property type="protein sequence ID" value="KAF1797818.1"/>
    <property type="molecule type" value="Genomic_DNA"/>
</dbReference>
<feature type="transmembrane region" description="Helical" evidence="6">
    <location>
        <begin position="702"/>
        <end position="720"/>
    </location>
</feature>
<keyword evidence="3 6" id="KW-0812">Transmembrane</keyword>
<dbReference type="InterPro" id="IPR042267">
    <property type="entry name" value="VTC_sf"/>
</dbReference>
<evidence type="ECO:0000256" key="4">
    <source>
        <dbReference type="ARBA" id="ARBA00022989"/>
    </source>
</evidence>
<evidence type="ECO:0000313" key="8">
    <source>
        <dbReference type="EMBL" id="KAF1797818.1"/>
    </source>
</evidence>
<feature type="domain" description="SPX" evidence="7">
    <location>
        <begin position="1"/>
        <end position="158"/>
    </location>
</feature>
<dbReference type="InterPro" id="IPR003807">
    <property type="entry name" value="DUF202"/>
</dbReference>
<dbReference type="Proteomes" id="UP000469890">
    <property type="component" value="Unassembled WGS sequence"/>
</dbReference>
<keyword evidence="4 6" id="KW-1133">Transmembrane helix</keyword>
<dbReference type="GO" id="GO:0005774">
    <property type="term" value="C:vacuolar membrane"/>
    <property type="evidence" value="ECO:0007669"/>
    <property type="project" value="UniProtKB-SubCell"/>
</dbReference>
<sequence length="811" mass="93770">MKFGNYLKEHMQSPWRLEYIQYDLLKMDLKNRQLDHEWNQQDEQAFIQLFSNEKNKVVQFIHNFSQQLVSRIKYSQHLLQNARKNNVAIPQDMRFSQLPPVKDSTADFLNTLDDTLIDILFDIHDFSRFIHLNHIGFEKILKKHKKWTHIDHQKAGENPPEDYHHDIASLEINHNHSFYKQVSALRYQCRHDIYKANQLPCKQPDAIPLIVPERRSTKYWIHQDHISEVTAILCMYSYIIPKSPVSSDDSAMSNLYFDNGYMDIYSDRVDDKENTQVVKCKRYGSFSNDPVYYFENEIHNSFYSGDVSSKSRFKINQHDMSDFFQGKYTVPDIADDADLDEKEAMKLDYDNPGALAKATQDGIHSRSLKPLLQCNYNRLTFEPPNNNDKLVITLDTDIEFHQQYDIQDFAAPPNTETQRSRFPYAILEVKLSTDSRMDDPSLYWLNAFTQKSKLLHQVPKFSKYLQGAHQVFSSQDSFIAQDKVPSWLGFYQKGITASVQHQGLSRSRSLRPLLNGKKVRSIIPYTNASSRASSLNPSCQKYHDSSVRSSQSNSEYVSLSLNIPSNDANLARSAIVVQNENPKIVLDMNEKTEMHSPAMDNSAKSSSSFSRQGDWISNNTVSNNSSTGNLILDQDGYPIVYKNQSQHYRPQQAFFYNKTTSSKDDIETGFKTQQKRPKNKKNGKKSSIKLEPKVFFANERTFISWLQFCALLLTVALNLLNFGDKISRICGGVFLFISMLLALYALARFQYRAWQLRRPHQTGRFDDLYGPAVLCILIVAALVINFWLRFRYLPDANDKSTYLQSSANTTS</sequence>
<feature type="transmembrane region" description="Helical" evidence="6">
    <location>
        <begin position="726"/>
        <end position="747"/>
    </location>
</feature>
<feature type="transmembrane region" description="Helical" evidence="6">
    <location>
        <begin position="768"/>
        <end position="788"/>
    </location>
</feature>
<dbReference type="GO" id="GO:0006799">
    <property type="term" value="P:polyphosphate biosynthetic process"/>
    <property type="evidence" value="ECO:0007669"/>
    <property type="project" value="UniProtKB-ARBA"/>
</dbReference>
<dbReference type="Pfam" id="PF09359">
    <property type="entry name" value="VTC"/>
    <property type="match status" value="1"/>
</dbReference>
<comment type="caution">
    <text evidence="8">The sequence shown here is derived from an EMBL/GenBank/DDBJ whole genome shotgun (WGS) entry which is preliminary data.</text>
</comment>
<dbReference type="Gene3D" id="3.20.100.30">
    <property type="entry name" value="VTC, catalytic tunnel domain"/>
    <property type="match status" value="1"/>
</dbReference>
<reference evidence="8 9" key="1">
    <citation type="submission" date="2019-09" db="EMBL/GenBank/DDBJ databases">
        <authorList>
            <consortium name="DOE Joint Genome Institute"/>
            <person name="Mondo S.J."/>
            <person name="Navarro-Mendoza M.I."/>
            <person name="Perez-Arques C."/>
            <person name="Panchal S."/>
            <person name="Nicolas F.E."/>
            <person name="Ganguly P."/>
            <person name="Pangilinan J."/>
            <person name="Grigoriev I."/>
            <person name="Heitman J."/>
            <person name="Sanya K."/>
            <person name="Garre V."/>
        </authorList>
    </citation>
    <scope>NUCLEOTIDE SEQUENCE [LARGE SCALE GENOMIC DNA]</scope>
    <source>
        <strain evidence="8 9">MU402</strain>
    </source>
</reference>
<evidence type="ECO:0000256" key="3">
    <source>
        <dbReference type="ARBA" id="ARBA00022692"/>
    </source>
</evidence>
<dbReference type="InterPro" id="IPR018966">
    <property type="entry name" value="VTC_domain"/>
</dbReference>
<evidence type="ECO:0000313" key="9">
    <source>
        <dbReference type="Proteomes" id="UP000469890"/>
    </source>
</evidence>
<proteinExistence type="predicted"/>
<dbReference type="InterPro" id="IPR051572">
    <property type="entry name" value="VTC_Complex_Subunit"/>
</dbReference>
<dbReference type="Pfam" id="PF02656">
    <property type="entry name" value="DUF202"/>
    <property type="match status" value="1"/>
</dbReference>
<evidence type="ECO:0000256" key="6">
    <source>
        <dbReference type="SAM" id="Phobius"/>
    </source>
</evidence>
<evidence type="ECO:0000256" key="5">
    <source>
        <dbReference type="ARBA" id="ARBA00023136"/>
    </source>
</evidence>
<dbReference type="InterPro" id="IPR004331">
    <property type="entry name" value="SPX_dom"/>
</dbReference>
<name>A0A8H4B9W8_MUCCL</name>
<protein>
    <submittedName>
        <fullName evidence="8">VTC domain-containing protein</fullName>
    </submittedName>
</protein>
<keyword evidence="5 6" id="KW-0472">Membrane</keyword>
<dbReference type="AlphaFoldDB" id="A0A8H4B9W8"/>
<comment type="subcellular location">
    <subcellularLocation>
        <location evidence="1">Vacuole membrane</location>
        <topology evidence="1">Multi-pass membrane protein</topology>
    </subcellularLocation>
</comment>
<dbReference type="CDD" id="cd14480">
    <property type="entry name" value="SPX_VTC2_like"/>
    <property type="match status" value="1"/>
</dbReference>
<organism evidence="8 9">
    <name type="scientific">Mucor circinelloides f. lusitanicus</name>
    <name type="common">Mucor racemosus var. lusitanicus</name>
    <dbReference type="NCBI Taxonomy" id="29924"/>
    <lineage>
        <taxon>Eukaryota</taxon>
        <taxon>Fungi</taxon>
        <taxon>Fungi incertae sedis</taxon>
        <taxon>Mucoromycota</taxon>
        <taxon>Mucoromycotina</taxon>
        <taxon>Mucoromycetes</taxon>
        <taxon>Mucorales</taxon>
        <taxon>Mucorineae</taxon>
        <taxon>Mucoraceae</taxon>
        <taxon>Mucor</taxon>
    </lineage>
</organism>
<evidence type="ECO:0000256" key="2">
    <source>
        <dbReference type="ARBA" id="ARBA00022554"/>
    </source>
</evidence>
<evidence type="ECO:0000256" key="1">
    <source>
        <dbReference type="ARBA" id="ARBA00004128"/>
    </source>
</evidence>
<dbReference type="PANTHER" id="PTHR46140:SF1">
    <property type="entry name" value="VACUOLAR TRANSPORTER CHAPERONE COMPLEX SUBUNIT 4-RELATED"/>
    <property type="match status" value="1"/>
</dbReference>